<keyword evidence="1" id="KW-0812">Transmembrane</keyword>
<comment type="caution">
    <text evidence="2">The sequence shown here is derived from an EMBL/GenBank/DDBJ whole genome shotgun (WGS) entry which is preliminary data.</text>
</comment>
<keyword evidence="1" id="KW-1133">Transmembrane helix</keyword>
<evidence type="ECO:0000313" key="2">
    <source>
        <dbReference type="EMBL" id="KAF8698762.1"/>
    </source>
</evidence>
<protein>
    <submittedName>
        <fullName evidence="2">Uncharacterized protein</fullName>
    </submittedName>
</protein>
<organism evidence="2 3">
    <name type="scientific">Digitaria exilis</name>
    <dbReference type="NCBI Taxonomy" id="1010633"/>
    <lineage>
        <taxon>Eukaryota</taxon>
        <taxon>Viridiplantae</taxon>
        <taxon>Streptophyta</taxon>
        <taxon>Embryophyta</taxon>
        <taxon>Tracheophyta</taxon>
        <taxon>Spermatophyta</taxon>
        <taxon>Magnoliopsida</taxon>
        <taxon>Liliopsida</taxon>
        <taxon>Poales</taxon>
        <taxon>Poaceae</taxon>
        <taxon>PACMAD clade</taxon>
        <taxon>Panicoideae</taxon>
        <taxon>Panicodae</taxon>
        <taxon>Paniceae</taxon>
        <taxon>Anthephorinae</taxon>
        <taxon>Digitaria</taxon>
    </lineage>
</organism>
<keyword evidence="1" id="KW-0472">Membrane</keyword>
<keyword evidence="3" id="KW-1185">Reference proteome</keyword>
<dbReference type="OrthoDB" id="696047at2759"/>
<dbReference type="AlphaFoldDB" id="A0A835BFY9"/>
<sequence>MAIPIPIANLSAILTGAAEAAKAMATEILPAAVTRDAVVEATRASVAWLATHLWSLLAMARSVAADHLPTGAAAAGSALESAASGPWIQAAAMLFHGAYAWLAAAVVEKLPDVAAERLLGGLMRGGGGGGWAVVYAAAAVALLAAAFVGGAVWALTCRTMKAPGIGGGVRVPRAVFKASPKRYYAAVRAAKKARRGGCCGGGAGWRMLLAGLVVAVVAYLAAKVLY</sequence>
<feature type="transmembrane region" description="Helical" evidence="1">
    <location>
        <begin position="132"/>
        <end position="155"/>
    </location>
</feature>
<gene>
    <name evidence="2" type="ORF">HU200_035020</name>
</gene>
<accession>A0A835BFY9</accession>
<evidence type="ECO:0000256" key="1">
    <source>
        <dbReference type="SAM" id="Phobius"/>
    </source>
</evidence>
<feature type="transmembrane region" description="Helical" evidence="1">
    <location>
        <begin position="203"/>
        <end position="222"/>
    </location>
</feature>
<dbReference type="PANTHER" id="PTHR33333">
    <property type="entry name" value="ERYTHROCYTE MEMBRANE PROTEIN 1-LIKE"/>
    <property type="match status" value="1"/>
</dbReference>
<proteinExistence type="predicted"/>
<name>A0A835BFY9_9POAL</name>
<dbReference type="InterPro" id="IPR039926">
    <property type="entry name" value="Egg_app_1"/>
</dbReference>
<dbReference type="Proteomes" id="UP000636709">
    <property type="component" value="Unassembled WGS sequence"/>
</dbReference>
<evidence type="ECO:0000313" key="3">
    <source>
        <dbReference type="Proteomes" id="UP000636709"/>
    </source>
</evidence>
<reference evidence="2" key="1">
    <citation type="submission" date="2020-07" db="EMBL/GenBank/DDBJ databases">
        <title>Genome sequence and genetic diversity analysis of an under-domesticated orphan crop, white fonio (Digitaria exilis).</title>
        <authorList>
            <person name="Bennetzen J.L."/>
            <person name="Chen S."/>
            <person name="Ma X."/>
            <person name="Wang X."/>
            <person name="Yssel A.E.J."/>
            <person name="Chaluvadi S.R."/>
            <person name="Johnson M."/>
            <person name="Gangashetty P."/>
            <person name="Hamidou F."/>
            <person name="Sanogo M.D."/>
            <person name="Zwaenepoel A."/>
            <person name="Wallace J."/>
            <person name="Van De Peer Y."/>
            <person name="Van Deynze A."/>
        </authorList>
    </citation>
    <scope>NUCLEOTIDE SEQUENCE</scope>
    <source>
        <tissue evidence="2">Leaves</tissue>
    </source>
</reference>
<dbReference type="EMBL" id="JACEFO010001862">
    <property type="protein sequence ID" value="KAF8698762.1"/>
    <property type="molecule type" value="Genomic_DNA"/>
</dbReference>
<dbReference type="PANTHER" id="PTHR33333:SF8">
    <property type="entry name" value="EXPRESSED PROTEIN"/>
    <property type="match status" value="1"/>
</dbReference>